<protein>
    <recommendedName>
        <fullName evidence="3">HTH crp-type domain-containing protein</fullName>
    </recommendedName>
</protein>
<dbReference type="EMBL" id="BKAJ01000141">
    <property type="protein sequence ID" value="GEP59828.1"/>
    <property type="molecule type" value="Genomic_DNA"/>
</dbReference>
<dbReference type="OrthoDB" id="7584044at2"/>
<reference evidence="1 2" key="1">
    <citation type="submission" date="2019-07" db="EMBL/GenBank/DDBJ databases">
        <title>Whole genome shotgun sequence of Reyranella soli NBRC 108950.</title>
        <authorList>
            <person name="Hosoyama A."/>
            <person name="Uohara A."/>
            <person name="Ohji S."/>
            <person name="Ichikawa N."/>
        </authorList>
    </citation>
    <scope>NUCLEOTIDE SEQUENCE [LARGE SCALE GENOMIC DNA]</scope>
    <source>
        <strain evidence="1 2">NBRC 108950</strain>
    </source>
</reference>
<keyword evidence="2" id="KW-1185">Reference proteome</keyword>
<gene>
    <name evidence="1" type="ORF">RSO01_69940</name>
</gene>
<dbReference type="Proteomes" id="UP000321058">
    <property type="component" value="Unassembled WGS sequence"/>
</dbReference>
<accession>A0A512NLK2</accession>
<dbReference type="Gene3D" id="1.10.10.10">
    <property type="entry name" value="Winged helix-like DNA-binding domain superfamily/Winged helix DNA-binding domain"/>
    <property type="match status" value="1"/>
</dbReference>
<evidence type="ECO:0000313" key="2">
    <source>
        <dbReference type="Proteomes" id="UP000321058"/>
    </source>
</evidence>
<name>A0A512NLK2_9HYPH</name>
<evidence type="ECO:0000313" key="1">
    <source>
        <dbReference type="EMBL" id="GEP59828.1"/>
    </source>
</evidence>
<dbReference type="InterPro" id="IPR036388">
    <property type="entry name" value="WH-like_DNA-bd_sf"/>
</dbReference>
<comment type="caution">
    <text evidence="1">The sequence shown here is derived from an EMBL/GenBank/DDBJ whole genome shotgun (WGS) entry which is preliminary data.</text>
</comment>
<organism evidence="1 2">
    <name type="scientific">Reyranella soli</name>
    <dbReference type="NCBI Taxonomy" id="1230389"/>
    <lineage>
        <taxon>Bacteria</taxon>
        <taxon>Pseudomonadati</taxon>
        <taxon>Pseudomonadota</taxon>
        <taxon>Alphaproteobacteria</taxon>
        <taxon>Hyphomicrobiales</taxon>
        <taxon>Reyranellaceae</taxon>
        <taxon>Reyranella</taxon>
    </lineage>
</organism>
<evidence type="ECO:0008006" key="3">
    <source>
        <dbReference type="Google" id="ProtNLM"/>
    </source>
</evidence>
<proteinExistence type="predicted"/>
<sequence>MDLADAAGLLIVHINLTFQKLRQLNILSKGRTINVVNRERLADLANFDGSYLNKPQLLSHWPAKIESVSTPAMRPSFGYL</sequence>
<dbReference type="AlphaFoldDB" id="A0A512NLK2"/>